<evidence type="ECO:0000313" key="1">
    <source>
        <dbReference type="EMBL" id="KAL2816335.1"/>
    </source>
</evidence>
<gene>
    <name evidence="1" type="ORF">BJX63DRAFT_441735</name>
</gene>
<comment type="caution">
    <text evidence="1">The sequence shown here is derived from an EMBL/GenBank/DDBJ whole genome shotgun (WGS) entry which is preliminary data.</text>
</comment>
<keyword evidence="2" id="KW-1185">Reference proteome</keyword>
<sequence>MLVDIPYPVLERTELAKESFARLDQFGIVRVNGTPASGKTTLMKLMKDIVRSAGGWRKHLKELTGVDGFHWESHPDYLILDEAHTTYWDSELWAALFKSVSPWSKCRVLLFTSYGSPDTGFEDMDDQMTPMVFESAKQIALKPDYTVVPNFKLVGLFLDECEGMKLVGDLIKYHLSSCFTGAVTEDFKRYVWQVTQGHVGFLTSFCDVLERLEHLRPHRHSDLDSKTITEVIFGDPVELFTRLTNSRFTRGLPKRKQLEDPDITSILKEAVLSPCGLMSSSFAKGIPKSQKLLYIWKKRSLYAQNIEYDTQYVFTTAFHRWFCACIFYLAVDDTQPPPYSSPIELSKDVVRRFNPRKLSEPERATGRDISPPEHQYGMEFYRGIDNLLKGSIFFIPSASWGIELLRDNDRISEHLARFAPGGLYYPLVRDRNLHWIVLNCTNKRPSKKRTESLGRLYHVVFTTSDFNSVEILRADLEPESKFTILGNQAQLILSAQAL</sequence>
<reference evidence="1 2" key="1">
    <citation type="submission" date="2024-07" db="EMBL/GenBank/DDBJ databases">
        <title>Section-level genome sequencing and comparative genomics of Aspergillus sections Usti and Cavernicolus.</title>
        <authorList>
            <consortium name="Lawrence Berkeley National Laboratory"/>
            <person name="Nybo J.L."/>
            <person name="Vesth T.C."/>
            <person name="Theobald S."/>
            <person name="Frisvad J.C."/>
            <person name="Larsen T.O."/>
            <person name="Kjaerboelling I."/>
            <person name="Rothschild-Mancinelli K."/>
            <person name="Lyhne E.K."/>
            <person name="Kogle M.E."/>
            <person name="Barry K."/>
            <person name="Clum A."/>
            <person name="Na H."/>
            <person name="Ledsgaard L."/>
            <person name="Lin J."/>
            <person name="Lipzen A."/>
            <person name="Kuo A."/>
            <person name="Riley R."/>
            <person name="Mondo S."/>
            <person name="Labutti K."/>
            <person name="Haridas S."/>
            <person name="Pangalinan J."/>
            <person name="Salamov A.A."/>
            <person name="Simmons B.A."/>
            <person name="Magnuson J.K."/>
            <person name="Chen J."/>
            <person name="Drula E."/>
            <person name="Henrissat B."/>
            <person name="Wiebenga A."/>
            <person name="Lubbers R.J."/>
            <person name="Gomes A.C."/>
            <person name="Makela M.R."/>
            <person name="Stajich J."/>
            <person name="Grigoriev I.V."/>
            <person name="Mortensen U.H."/>
            <person name="De Vries R.P."/>
            <person name="Baker S.E."/>
            <person name="Andersen M.R."/>
        </authorList>
    </citation>
    <scope>NUCLEOTIDE SEQUENCE [LARGE SCALE GENOMIC DNA]</scope>
    <source>
        <strain evidence="1 2">CBS 588.65</strain>
    </source>
</reference>
<dbReference type="SUPFAM" id="SSF52540">
    <property type="entry name" value="P-loop containing nucleoside triphosphate hydrolases"/>
    <property type="match status" value="1"/>
</dbReference>
<evidence type="ECO:0000313" key="2">
    <source>
        <dbReference type="Proteomes" id="UP001610334"/>
    </source>
</evidence>
<dbReference type="InterPro" id="IPR027417">
    <property type="entry name" value="P-loop_NTPase"/>
</dbReference>
<organism evidence="1 2">
    <name type="scientific">Aspergillus granulosus</name>
    <dbReference type="NCBI Taxonomy" id="176169"/>
    <lineage>
        <taxon>Eukaryota</taxon>
        <taxon>Fungi</taxon>
        <taxon>Dikarya</taxon>
        <taxon>Ascomycota</taxon>
        <taxon>Pezizomycotina</taxon>
        <taxon>Eurotiomycetes</taxon>
        <taxon>Eurotiomycetidae</taxon>
        <taxon>Eurotiales</taxon>
        <taxon>Aspergillaceae</taxon>
        <taxon>Aspergillus</taxon>
        <taxon>Aspergillus subgen. Nidulantes</taxon>
    </lineage>
</organism>
<dbReference type="Proteomes" id="UP001610334">
    <property type="component" value="Unassembled WGS sequence"/>
</dbReference>
<name>A0ABR4HLH6_9EURO</name>
<protein>
    <submittedName>
        <fullName evidence="1">Uncharacterized protein</fullName>
    </submittedName>
</protein>
<proteinExistence type="predicted"/>
<accession>A0ABR4HLH6</accession>
<dbReference type="EMBL" id="JBFXLT010000023">
    <property type="protein sequence ID" value="KAL2816335.1"/>
    <property type="molecule type" value="Genomic_DNA"/>
</dbReference>